<dbReference type="GO" id="GO:0005975">
    <property type="term" value="P:carbohydrate metabolic process"/>
    <property type="evidence" value="ECO:0007669"/>
    <property type="project" value="InterPro"/>
</dbReference>
<dbReference type="SUPFAM" id="SSF53955">
    <property type="entry name" value="Lysozyme-like"/>
    <property type="match status" value="1"/>
</dbReference>
<proteinExistence type="predicted"/>
<dbReference type="SMART" id="SM00495">
    <property type="entry name" value="ChtBD3"/>
    <property type="match status" value="2"/>
</dbReference>
<dbReference type="Pfam" id="PF00182">
    <property type="entry name" value="Glyco_hydro_19"/>
    <property type="match status" value="1"/>
</dbReference>
<organism evidence="7">
    <name type="scientific">Chitinibacter mangrovi</name>
    <dbReference type="NCBI Taxonomy" id="3153927"/>
    <lineage>
        <taxon>Bacteria</taxon>
        <taxon>Pseudomonadati</taxon>
        <taxon>Pseudomonadota</taxon>
        <taxon>Betaproteobacteria</taxon>
        <taxon>Neisseriales</taxon>
        <taxon>Chitinibacteraceae</taxon>
        <taxon>Chitinibacter</taxon>
    </lineage>
</organism>
<feature type="signal peptide" evidence="5">
    <location>
        <begin position="1"/>
        <end position="22"/>
    </location>
</feature>
<feature type="chain" id="PRO_5043459168" evidence="5">
    <location>
        <begin position="23"/>
        <end position="587"/>
    </location>
</feature>
<dbReference type="Gene3D" id="1.10.530.10">
    <property type="match status" value="1"/>
</dbReference>
<dbReference type="InterPro" id="IPR023346">
    <property type="entry name" value="Lysozyme-like_dom_sf"/>
</dbReference>
<dbReference type="KEGG" id="cmav:ABHF33_12830"/>
<dbReference type="PANTHER" id="PTHR22595">
    <property type="entry name" value="CHITINASE-RELATED"/>
    <property type="match status" value="1"/>
</dbReference>
<keyword evidence="2" id="KW-0611">Plant defense</keyword>
<accession>A0AAU7F8Q7</accession>
<keyword evidence="1 7" id="KW-0378">Hydrolase</keyword>
<evidence type="ECO:0000256" key="3">
    <source>
        <dbReference type="ARBA" id="ARBA00023157"/>
    </source>
</evidence>
<dbReference type="RefSeq" id="WP_348944318.1">
    <property type="nucleotide sequence ID" value="NZ_CP157355.1"/>
</dbReference>
<dbReference type="Pfam" id="PF02839">
    <property type="entry name" value="CBM_5_12"/>
    <property type="match status" value="1"/>
</dbReference>
<feature type="region of interest" description="Disordered" evidence="4">
    <location>
        <begin position="72"/>
        <end position="91"/>
    </location>
</feature>
<dbReference type="CDD" id="cd12215">
    <property type="entry name" value="ChiC_BD"/>
    <property type="match status" value="2"/>
</dbReference>
<protein>
    <submittedName>
        <fullName evidence="7">Glycoside hydrolase family 19 protein</fullName>
    </submittedName>
</protein>
<evidence type="ECO:0000256" key="2">
    <source>
        <dbReference type="ARBA" id="ARBA00022821"/>
    </source>
</evidence>
<evidence type="ECO:0000313" key="7">
    <source>
        <dbReference type="EMBL" id="XBL99942.1"/>
    </source>
</evidence>
<keyword evidence="3" id="KW-1015">Disulfide bond</keyword>
<dbReference type="PANTHER" id="PTHR22595:SF79">
    <property type="entry name" value="CHITINASE 12"/>
    <property type="match status" value="1"/>
</dbReference>
<name>A0AAU7F8Q7_9NEIS</name>
<dbReference type="GO" id="GO:0006952">
    <property type="term" value="P:defense response"/>
    <property type="evidence" value="ECO:0007669"/>
    <property type="project" value="UniProtKB-KW"/>
</dbReference>
<dbReference type="Gene3D" id="2.10.10.20">
    <property type="entry name" value="Carbohydrate-binding module superfamily 5/12"/>
    <property type="match status" value="2"/>
</dbReference>
<evidence type="ECO:0000259" key="6">
    <source>
        <dbReference type="SMART" id="SM00495"/>
    </source>
</evidence>
<gene>
    <name evidence="7" type="ORF">ABHF33_12830</name>
</gene>
<feature type="domain" description="Chitin-binding type-3" evidence="6">
    <location>
        <begin position="159"/>
        <end position="202"/>
    </location>
</feature>
<evidence type="ECO:0000256" key="4">
    <source>
        <dbReference type="SAM" id="MobiDB-lite"/>
    </source>
</evidence>
<dbReference type="InterPro" id="IPR036573">
    <property type="entry name" value="CBM_sf_5/12"/>
</dbReference>
<feature type="region of interest" description="Disordered" evidence="4">
    <location>
        <begin position="117"/>
        <end position="154"/>
    </location>
</feature>
<dbReference type="InterPro" id="IPR003610">
    <property type="entry name" value="CBM5/12"/>
</dbReference>
<reference evidence="7" key="1">
    <citation type="submission" date="2024-05" db="EMBL/GenBank/DDBJ databases">
        <authorList>
            <person name="Yang L."/>
            <person name="Pan L."/>
        </authorList>
    </citation>
    <scope>NUCLEOTIDE SEQUENCE</scope>
    <source>
        <strain evidence="7">FCG-7</strain>
    </source>
</reference>
<dbReference type="CDD" id="cd00325">
    <property type="entry name" value="chitinase_GH19"/>
    <property type="match status" value="1"/>
</dbReference>
<dbReference type="GO" id="GO:0016998">
    <property type="term" value="P:cell wall macromolecule catabolic process"/>
    <property type="evidence" value="ECO:0007669"/>
    <property type="project" value="InterPro"/>
</dbReference>
<dbReference type="GO" id="GO:0006032">
    <property type="term" value="P:chitin catabolic process"/>
    <property type="evidence" value="ECO:0007669"/>
    <property type="project" value="InterPro"/>
</dbReference>
<dbReference type="Gene3D" id="3.30.20.10">
    <property type="entry name" value="Endochitinase, domain 2"/>
    <property type="match status" value="1"/>
</dbReference>
<dbReference type="SUPFAM" id="SSF51055">
    <property type="entry name" value="Carbohydrate binding domain"/>
    <property type="match status" value="2"/>
</dbReference>
<dbReference type="GO" id="GO:0004568">
    <property type="term" value="F:chitinase activity"/>
    <property type="evidence" value="ECO:0007669"/>
    <property type="project" value="InterPro"/>
</dbReference>
<dbReference type="GO" id="GO:0030246">
    <property type="term" value="F:carbohydrate binding"/>
    <property type="evidence" value="ECO:0007669"/>
    <property type="project" value="InterPro"/>
</dbReference>
<keyword evidence="5" id="KW-0732">Signal</keyword>
<feature type="domain" description="Chitin-binding type-3" evidence="6">
    <location>
        <begin position="22"/>
        <end position="66"/>
    </location>
</feature>
<sequence>MNTKFQISALVAALCLSAGVWAADWNASSVYLANDVVTYQGKDYKAKWWTTGEAPGASQWGPWQLLGASGATPAPTVKPTTAPTAAPTVAPTITPTVAPTVAPTAKPTATPVVTAAPTATPTAKPSATPVVTAAPTTAPTPTPTPNVTTTPGSGLPKCDTAWNAGSSYAGGAKVSFNAVNYTAKWWANAGAEPGKDGAWNAAGACDSAGMTTPPPGGGGSTGGVPTKAEADAYAATLTNSDIFRKVKASVRTMPNSVVEAVAPGLMTNPSNVKRVEAILPKAKWDYYFSKAHPSYTYTRFLQATAKFPAFCGDYTDGRNADEICRRSLAASFAHFAQETGGHSVEQYGNPEWLQALVHVREMGCTDSGTNCGYNGECADPVFNKVWTCGTDAKGGYLKYFGRGAKQLSYNYNYGPFSQAMFDGDQSVLLKNPDLVAESWLNLASAVFFFVYPQPPKPSMLHVIDGTWVPNEFDKSRQLGNDFPTTIQIINAECQDTPTKPAAQNRINYYTEFSRDLGWDINKESMKCSGMGRFDGGSSAAFNIYWEKDWKVGGDNKCQLVSYQTPYNALIDGQYTKCVEANWGITLK</sequence>
<dbReference type="GO" id="GO:0005576">
    <property type="term" value="C:extracellular region"/>
    <property type="evidence" value="ECO:0007669"/>
    <property type="project" value="InterPro"/>
</dbReference>
<feature type="compositionally biased region" description="Low complexity" evidence="4">
    <location>
        <begin position="117"/>
        <end position="137"/>
    </location>
</feature>
<dbReference type="InterPro" id="IPR000726">
    <property type="entry name" value="Glyco_hydro_19_cat"/>
</dbReference>
<dbReference type="EMBL" id="CP157355">
    <property type="protein sequence ID" value="XBL99942.1"/>
    <property type="molecule type" value="Genomic_DNA"/>
</dbReference>
<dbReference type="AlphaFoldDB" id="A0AAU7F8Q7"/>
<evidence type="ECO:0000256" key="1">
    <source>
        <dbReference type="ARBA" id="ARBA00022801"/>
    </source>
</evidence>
<evidence type="ECO:0000256" key="5">
    <source>
        <dbReference type="SAM" id="SignalP"/>
    </source>
</evidence>